<dbReference type="PANTHER" id="PTHR24421:SF37">
    <property type="entry name" value="SENSOR HISTIDINE KINASE NARS"/>
    <property type="match status" value="1"/>
</dbReference>
<comment type="subcellular location">
    <subcellularLocation>
        <location evidence="1">Cell membrane</location>
        <topology evidence="1">Multi-pass membrane protein</topology>
    </subcellularLocation>
</comment>
<dbReference type="PANTHER" id="PTHR24421">
    <property type="entry name" value="NITRATE/NITRITE SENSOR PROTEIN NARX-RELATED"/>
    <property type="match status" value="1"/>
</dbReference>
<keyword evidence="5" id="KW-0418">Kinase</keyword>
<sequence length="738" mass="84534">MPRIYIFLFLSHLLISGSLFAQRGADTLEAALRRPGLEKGERMMLLGKYASALFFRGQEEEAFSILRQQLIQARRMPDGKYAAYLYAIRGMSRRINDEQDAAQHDLDSAVHYAARTQDARIKGYVDYCRGWLQNRDNQPADAVNSFISGLKHLEAAGTDDFKGAIYGELYSIYAEWNDYSTQEKYARLNLALAARTRNPNTVFNAYRMIGTTFEYQYRLNSATTRPLDSAYHYYTQALRLYEKRRSVMESASDYAFVAINLANIFTQFEAYRQRDSALKYTNIGLEDALRTKQYSFVANAYGILSQFSELDGDYKTAADLMVKALFYIQQETLYDKNILYSTFLRLSQLAERDSNYIDALHYYREYQQVYQDVYDAEKMATGKRLEAQYEAEKKEKQLAFMQLDAERKSGEIDRLHFRDQQRAQQLAYMQLQDEKNRQQLSLAGLRAQQKEQELSLANLRARQRDQELKSIQQKMAYNRRLNTVYALLIVASLGALALMIYAYRQRSKSMKQQSRMHGLEIQRINKDNEIITLSAMLDGQEKERARLARDLHDGLGGLLSGTKIELSGMLPMLEQDGQKHLLRKTLGRIDAAVSELRLVAHNLTPELLARQGLAAALRNYCENLSNDQLEITTQIVGLKAKMDPIREIVVYRIVQELVNNVIKHAKASTLLVQLQQNGKQLFLTVEDDGKGFDMTRAGNSRSAGLLNIRSRVAYLKGDIQFHAAPGEGTAVEINFPIN</sequence>
<dbReference type="InterPro" id="IPR005467">
    <property type="entry name" value="His_kinase_dom"/>
</dbReference>
<evidence type="ECO:0000256" key="7">
    <source>
        <dbReference type="ARBA" id="ARBA00023012"/>
    </source>
</evidence>
<dbReference type="Gene3D" id="3.30.565.10">
    <property type="entry name" value="Histidine kinase-like ATPase, C-terminal domain"/>
    <property type="match status" value="1"/>
</dbReference>
<evidence type="ECO:0000256" key="8">
    <source>
        <dbReference type="ARBA" id="ARBA00023136"/>
    </source>
</evidence>
<dbReference type="Pfam" id="PF02518">
    <property type="entry name" value="HATPase_c"/>
    <property type="match status" value="1"/>
</dbReference>
<dbReference type="InterPro" id="IPR036890">
    <property type="entry name" value="HATPase_C_sf"/>
</dbReference>
<accession>A0ABS7GHF7</accession>
<keyword evidence="7" id="KW-0902">Two-component regulatory system</keyword>
<keyword evidence="8 10" id="KW-0472">Membrane</keyword>
<proteinExistence type="predicted"/>
<dbReference type="Gene3D" id="1.20.5.1930">
    <property type="match status" value="1"/>
</dbReference>
<dbReference type="InterPro" id="IPR050482">
    <property type="entry name" value="Sensor_HK_TwoCompSys"/>
</dbReference>
<organism evidence="12 13">
    <name type="scientific">Chitinophaga rhizophila</name>
    <dbReference type="NCBI Taxonomy" id="2866212"/>
    <lineage>
        <taxon>Bacteria</taxon>
        <taxon>Pseudomonadati</taxon>
        <taxon>Bacteroidota</taxon>
        <taxon>Chitinophagia</taxon>
        <taxon>Chitinophagales</taxon>
        <taxon>Chitinophagaceae</taxon>
        <taxon>Chitinophaga</taxon>
    </lineage>
</organism>
<dbReference type="InterPro" id="IPR011990">
    <property type="entry name" value="TPR-like_helical_dom_sf"/>
</dbReference>
<evidence type="ECO:0000256" key="4">
    <source>
        <dbReference type="ARBA" id="ARBA00022692"/>
    </source>
</evidence>
<name>A0ABS7GHF7_9BACT</name>
<dbReference type="CDD" id="cd16917">
    <property type="entry name" value="HATPase_UhpB-NarQ-NarX-like"/>
    <property type="match status" value="1"/>
</dbReference>
<dbReference type="RefSeq" id="WP_220252455.1">
    <property type="nucleotide sequence ID" value="NZ_JAICCF010000004.1"/>
</dbReference>
<evidence type="ECO:0000313" key="13">
    <source>
        <dbReference type="Proteomes" id="UP000812961"/>
    </source>
</evidence>
<keyword evidence="9" id="KW-0175">Coiled coil</keyword>
<keyword evidence="2" id="KW-1003">Cell membrane</keyword>
<dbReference type="Pfam" id="PF07730">
    <property type="entry name" value="HisKA_3"/>
    <property type="match status" value="1"/>
</dbReference>
<keyword evidence="4 10" id="KW-0812">Transmembrane</keyword>
<dbReference type="EMBL" id="JAICCF010000004">
    <property type="protein sequence ID" value="MBW8687131.1"/>
    <property type="molecule type" value="Genomic_DNA"/>
</dbReference>
<dbReference type="Gene3D" id="1.25.40.10">
    <property type="entry name" value="Tetratricopeptide repeat domain"/>
    <property type="match status" value="2"/>
</dbReference>
<dbReference type="InterPro" id="IPR003594">
    <property type="entry name" value="HATPase_dom"/>
</dbReference>
<dbReference type="PROSITE" id="PS50109">
    <property type="entry name" value="HIS_KIN"/>
    <property type="match status" value="1"/>
</dbReference>
<feature type="coiled-coil region" evidence="9">
    <location>
        <begin position="428"/>
        <end position="462"/>
    </location>
</feature>
<feature type="transmembrane region" description="Helical" evidence="10">
    <location>
        <begin position="484"/>
        <end position="503"/>
    </location>
</feature>
<dbReference type="SMART" id="SM00387">
    <property type="entry name" value="HATPase_c"/>
    <property type="match status" value="1"/>
</dbReference>
<evidence type="ECO:0000259" key="11">
    <source>
        <dbReference type="PROSITE" id="PS50109"/>
    </source>
</evidence>
<evidence type="ECO:0000256" key="1">
    <source>
        <dbReference type="ARBA" id="ARBA00004651"/>
    </source>
</evidence>
<evidence type="ECO:0000256" key="6">
    <source>
        <dbReference type="ARBA" id="ARBA00022989"/>
    </source>
</evidence>
<keyword evidence="3" id="KW-0808">Transferase</keyword>
<dbReference type="Proteomes" id="UP000812961">
    <property type="component" value="Unassembled WGS sequence"/>
</dbReference>
<evidence type="ECO:0000256" key="9">
    <source>
        <dbReference type="SAM" id="Coils"/>
    </source>
</evidence>
<keyword evidence="13" id="KW-1185">Reference proteome</keyword>
<reference evidence="12 13" key="1">
    <citation type="submission" date="2021-08" db="EMBL/GenBank/DDBJ databases">
        <title>The genome sequence of Chitinophaga sp. B61.</title>
        <authorList>
            <person name="Zhang X."/>
        </authorList>
    </citation>
    <scope>NUCLEOTIDE SEQUENCE [LARGE SCALE GENOMIC DNA]</scope>
    <source>
        <strain evidence="12 13">B61</strain>
    </source>
</reference>
<evidence type="ECO:0000256" key="10">
    <source>
        <dbReference type="SAM" id="Phobius"/>
    </source>
</evidence>
<feature type="domain" description="Histidine kinase" evidence="11">
    <location>
        <begin position="650"/>
        <end position="738"/>
    </location>
</feature>
<gene>
    <name evidence="12" type="ORF">K1Y79_22530</name>
</gene>
<evidence type="ECO:0000256" key="3">
    <source>
        <dbReference type="ARBA" id="ARBA00022679"/>
    </source>
</evidence>
<protein>
    <recommendedName>
        <fullName evidence="11">Histidine kinase domain-containing protein</fullName>
    </recommendedName>
</protein>
<keyword evidence="6 10" id="KW-1133">Transmembrane helix</keyword>
<comment type="caution">
    <text evidence="12">The sequence shown here is derived from an EMBL/GenBank/DDBJ whole genome shotgun (WGS) entry which is preliminary data.</text>
</comment>
<evidence type="ECO:0000256" key="2">
    <source>
        <dbReference type="ARBA" id="ARBA00022475"/>
    </source>
</evidence>
<dbReference type="InterPro" id="IPR011712">
    <property type="entry name" value="Sig_transdc_His_kin_sub3_dim/P"/>
</dbReference>
<evidence type="ECO:0000313" key="12">
    <source>
        <dbReference type="EMBL" id="MBW8687131.1"/>
    </source>
</evidence>
<dbReference type="SUPFAM" id="SSF55874">
    <property type="entry name" value="ATPase domain of HSP90 chaperone/DNA topoisomerase II/histidine kinase"/>
    <property type="match status" value="1"/>
</dbReference>
<evidence type="ECO:0000256" key="5">
    <source>
        <dbReference type="ARBA" id="ARBA00022777"/>
    </source>
</evidence>